<evidence type="ECO:0000313" key="10">
    <source>
        <dbReference type="Proteomes" id="UP000297245"/>
    </source>
</evidence>
<feature type="binding site" evidence="6">
    <location>
        <begin position="538"/>
        <end position="539"/>
    </location>
    <ligand>
        <name>FAD</name>
        <dbReference type="ChEBI" id="CHEBI:57692"/>
    </ligand>
</feature>
<evidence type="ECO:0000256" key="7">
    <source>
        <dbReference type="SAM" id="MobiDB-lite"/>
    </source>
</evidence>
<dbReference type="Gene3D" id="3.30.560.10">
    <property type="entry name" value="Glucose Oxidase, domain 3"/>
    <property type="match status" value="1"/>
</dbReference>
<dbReference type="GO" id="GO:0016614">
    <property type="term" value="F:oxidoreductase activity, acting on CH-OH group of donors"/>
    <property type="evidence" value="ECO:0007669"/>
    <property type="project" value="InterPro"/>
</dbReference>
<dbReference type="Proteomes" id="UP000297245">
    <property type="component" value="Unassembled WGS sequence"/>
</dbReference>
<dbReference type="SUPFAM" id="SSF51905">
    <property type="entry name" value="FAD/NAD(P)-binding domain"/>
    <property type="match status" value="1"/>
</dbReference>
<evidence type="ECO:0000256" key="3">
    <source>
        <dbReference type="ARBA" id="ARBA00022630"/>
    </source>
</evidence>
<evidence type="ECO:0000256" key="6">
    <source>
        <dbReference type="PIRSR" id="PIRSR000137-2"/>
    </source>
</evidence>
<sequence length="598" mass="65014">MGAFLSKSTIHSDPSTLGNKKGSASPSSQHYDYIIVGGGTAGCVLASRLSENPNITVLLIEAGKSHEGDLLTTIPLAFSKLFRSEVDWNYRTTSQQHFAGRQCYWPRGKILGGSSATNCLIYHRCSPEDFEEWAQLGNIGWSYEDVLPYFLKAEGFSASTSNTPKEHGTEGPWKIGYQHHPPAGIHRVIMETCKTLGVPILDDLCTSSGTMGAADALTFTDPSGKRSSTATAYLTPDVLSRSNLFVLVNCVVEQIIFDRNNAKPRAVGVEFSASPTGPKYVAQAKREVVLSAGAIASPQLLMVSGIGPRATLQKLGIDVVQDLPSVGQHMSDHVSCGTLILRTKTSMNLTWDNVTSPLRGLQALVHWLINGKGPMAGLSFPGFAFVKTETDTFSQQHVITHSSMHRDNPVNSPDLEIVWTPLIILDEGAKRPPSGYTGVSMGAMVMRPASEGFIEPLSRSMWDKPAIDPRYLTAESDSSLLVAAVRFILKMAHTEPLCSVIEKDLKNTPWLFPGNTAPEKLTDHEIKEWIRVNGMPSWHPSSTCRMGPSPVDHVTDYNLKVHGVDGLRIVDNSAFPTQISGHPCSVVVMMAEKAADMM</sequence>
<dbReference type="AlphaFoldDB" id="A0A4S8LNU9"/>
<feature type="non-terminal residue" evidence="9">
    <location>
        <position position="598"/>
    </location>
</feature>
<feature type="region of interest" description="Disordered" evidence="7">
    <location>
        <begin position="1"/>
        <end position="26"/>
    </location>
</feature>
<protein>
    <submittedName>
        <fullName evidence="9">GMC oxidoreductase</fullName>
    </submittedName>
</protein>
<name>A0A4S8LNU9_DENBC</name>
<dbReference type="Pfam" id="PF05199">
    <property type="entry name" value="GMC_oxred_C"/>
    <property type="match status" value="1"/>
</dbReference>
<dbReference type="InterPro" id="IPR007867">
    <property type="entry name" value="GMC_OxRtase_C"/>
</dbReference>
<dbReference type="PIRSF" id="PIRSF000137">
    <property type="entry name" value="Alcohol_oxidase"/>
    <property type="match status" value="1"/>
</dbReference>
<dbReference type="EMBL" id="ML179324">
    <property type="protein sequence ID" value="THU90831.1"/>
    <property type="molecule type" value="Genomic_DNA"/>
</dbReference>
<evidence type="ECO:0000259" key="8">
    <source>
        <dbReference type="PROSITE" id="PS00624"/>
    </source>
</evidence>
<dbReference type="PANTHER" id="PTHR11552">
    <property type="entry name" value="GLUCOSE-METHANOL-CHOLINE GMC OXIDOREDUCTASE"/>
    <property type="match status" value="1"/>
</dbReference>
<dbReference type="PROSITE" id="PS00624">
    <property type="entry name" value="GMC_OXRED_2"/>
    <property type="match status" value="1"/>
</dbReference>
<dbReference type="PANTHER" id="PTHR11552:SF147">
    <property type="entry name" value="CHOLINE DEHYDROGENASE, MITOCHONDRIAL"/>
    <property type="match status" value="1"/>
</dbReference>
<keyword evidence="4 6" id="KW-0274">FAD</keyword>
<feature type="active site" description="Proton donor" evidence="5">
    <location>
        <position position="539"/>
    </location>
</feature>
<feature type="domain" description="Glucose-methanol-choline oxidoreductase N-terminal" evidence="8">
    <location>
        <begin position="293"/>
        <end position="307"/>
    </location>
</feature>
<dbReference type="OrthoDB" id="269227at2759"/>
<comment type="similarity">
    <text evidence="2">Belongs to the GMC oxidoreductase family.</text>
</comment>
<keyword evidence="10" id="KW-1185">Reference proteome</keyword>
<evidence type="ECO:0000256" key="1">
    <source>
        <dbReference type="ARBA" id="ARBA00001974"/>
    </source>
</evidence>
<comment type="cofactor">
    <cofactor evidence="1 6">
        <name>FAD</name>
        <dbReference type="ChEBI" id="CHEBI:57692"/>
    </cofactor>
</comment>
<keyword evidence="3" id="KW-0285">Flavoprotein</keyword>
<dbReference type="GO" id="GO:0050660">
    <property type="term" value="F:flavin adenine dinucleotide binding"/>
    <property type="evidence" value="ECO:0007669"/>
    <property type="project" value="InterPro"/>
</dbReference>
<gene>
    <name evidence="9" type="ORF">K435DRAFT_727833</name>
</gene>
<dbReference type="InterPro" id="IPR012132">
    <property type="entry name" value="GMC_OxRdtase"/>
</dbReference>
<feature type="binding site" evidence="6">
    <location>
        <position position="252"/>
    </location>
    <ligand>
        <name>FAD</name>
        <dbReference type="ChEBI" id="CHEBI:57692"/>
    </ligand>
</feature>
<evidence type="ECO:0000256" key="5">
    <source>
        <dbReference type="PIRSR" id="PIRSR000137-1"/>
    </source>
</evidence>
<proteinExistence type="inferred from homology"/>
<evidence type="ECO:0000256" key="2">
    <source>
        <dbReference type="ARBA" id="ARBA00010790"/>
    </source>
</evidence>
<dbReference type="InterPro" id="IPR000172">
    <property type="entry name" value="GMC_OxRdtase_N"/>
</dbReference>
<accession>A0A4S8LNU9</accession>
<dbReference type="SUPFAM" id="SSF54373">
    <property type="entry name" value="FAD-linked reductases, C-terminal domain"/>
    <property type="match status" value="1"/>
</dbReference>
<organism evidence="9 10">
    <name type="scientific">Dendrothele bispora (strain CBS 962.96)</name>
    <dbReference type="NCBI Taxonomy" id="1314807"/>
    <lineage>
        <taxon>Eukaryota</taxon>
        <taxon>Fungi</taxon>
        <taxon>Dikarya</taxon>
        <taxon>Basidiomycota</taxon>
        <taxon>Agaricomycotina</taxon>
        <taxon>Agaricomycetes</taxon>
        <taxon>Agaricomycetidae</taxon>
        <taxon>Agaricales</taxon>
        <taxon>Agaricales incertae sedis</taxon>
        <taxon>Dendrothele</taxon>
    </lineage>
</organism>
<dbReference type="Gene3D" id="3.50.50.60">
    <property type="entry name" value="FAD/NAD(P)-binding domain"/>
    <property type="match status" value="1"/>
</dbReference>
<reference evidence="9 10" key="1">
    <citation type="journal article" date="2019" name="Nat. Ecol. Evol.">
        <title>Megaphylogeny resolves global patterns of mushroom evolution.</title>
        <authorList>
            <person name="Varga T."/>
            <person name="Krizsan K."/>
            <person name="Foldi C."/>
            <person name="Dima B."/>
            <person name="Sanchez-Garcia M."/>
            <person name="Sanchez-Ramirez S."/>
            <person name="Szollosi G.J."/>
            <person name="Szarkandi J.G."/>
            <person name="Papp V."/>
            <person name="Albert L."/>
            <person name="Andreopoulos W."/>
            <person name="Angelini C."/>
            <person name="Antonin V."/>
            <person name="Barry K.W."/>
            <person name="Bougher N.L."/>
            <person name="Buchanan P."/>
            <person name="Buyck B."/>
            <person name="Bense V."/>
            <person name="Catcheside P."/>
            <person name="Chovatia M."/>
            <person name="Cooper J."/>
            <person name="Damon W."/>
            <person name="Desjardin D."/>
            <person name="Finy P."/>
            <person name="Geml J."/>
            <person name="Haridas S."/>
            <person name="Hughes K."/>
            <person name="Justo A."/>
            <person name="Karasinski D."/>
            <person name="Kautmanova I."/>
            <person name="Kiss B."/>
            <person name="Kocsube S."/>
            <person name="Kotiranta H."/>
            <person name="LaButti K.M."/>
            <person name="Lechner B.E."/>
            <person name="Liimatainen K."/>
            <person name="Lipzen A."/>
            <person name="Lukacs Z."/>
            <person name="Mihaltcheva S."/>
            <person name="Morgado L.N."/>
            <person name="Niskanen T."/>
            <person name="Noordeloos M.E."/>
            <person name="Ohm R.A."/>
            <person name="Ortiz-Santana B."/>
            <person name="Ovrebo C."/>
            <person name="Racz N."/>
            <person name="Riley R."/>
            <person name="Savchenko A."/>
            <person name="Shiryaev A."/>
            <person name="Soop K."/>
            <person name="Spirin V."/>
            <person name="Szebenyi C."/>
            <person name="Tomsovsky M."/>
            <person name="Tulloss R.E."/>
            <person name="Uehling J."/>
            <person name="Grigoriev I.V."/>
            <person name="Vagvolgyi C."/>
            <person name="Papp T."/>
            <person name="Martin F.M."/>
            <person name="Miettinen O."/>
            <person name="Hibbett D.S."/>
            <person name="Nagy L.G."/>
        </authorList>
    </citation>
    <scope>NUCLEOTIDE SEQUENCE [LARGE SCALE GENOMIC DNA]</scope>
    <source>
        <strain evidence="9 10">CBS 962.96</strain>
    </source>
</reference>
<dbReference type="Pfam" id="PF00732">
    <property type="entry name" value="GMC_oxred_N"/>
    <property type="match status" value="1"/>
</dbReference>
<evidence type="ECO:0000313" key="9">
    <source>
        <dbReference type="EMBL" id="THU90831.1"/>
    </source>
</evidence>
<dbReference type="InterPro" id="IPR036188">
    <property type="entry name" value="FAD/NAD-bd_sf"/>
</dbReference>
<evidence type="ECO:0000256" key="4">
    <source>
        <dbReference type="ARBA" id="ARBA00022827"/>
    </source>
</evidence>
<feature type="active site" description="Proton acceptor" evidence="5">
    <location>
        <position position="582"/>
    </location>
</feature>